<evidence type="ECO:0000313" key="7">
    <source>
        <dbReference type="Proteomes" id="UP000288805"/>
    </source>
</evidence>
<dbReference type="GO" id="GO:0004857">
    <property type="term" value="F:enzyme inhibitor activity"/>
    <property type="evidence" value="ECO:0007669"/>
    <property type="project" value="InterPro"/>
</dbReference>
<dbReference type="AlphaFoldDB" id="A0A438KH70"/>
<evidence type="ECO:0000256" key="4">
    <source>
        <dbReference type="SAM" id="SignalP"/>
    </source>
</evidence>
<dbReference type="SUPFAM" id="SSF101148">
    <property type="entry name" value="Plant invertase/pectin methylesterase inhibitor"/>
    <property type="match status" value="1"/>
</dbReference>
<evidence type="ECO:0000256" key="1">
    <source>
        <dbReference type="ARBA" id="ARBA00022729"/>
    </source>
</evidence>
<dbReference type="PANTHER" id="PTHR31080:SF296">
    <property type="entry name" value="OS05G0360900 PROTEIN"/>
    <property type="match status" value="1"/>
</dbReference>
<dbReference type="InterPro" id="IPR035513">
    <property type="entry name" value="Invertase/methylesterase_inhib"/>
</dbReference>
<keyword evidence="2" id="KW-1015">Disulfide bond</keyword>
<evidence type="ECO:0000259" key="5">
    <source>
        <dbReference type="SMART" id="SM00856"/>
    </source>
</evidence>
<dbReference type="NCBIfam" id="TIGR01614">
    <property type="entry name" value="PME_inhib"/>
    <property type="match status" value="1"/>
</dbReference>
<dbReference type="PANTHER" id="PTHR31080">
    <property type="entry name" value="PECTINESTERASE INHIBITOR-LIKE"/>
    <property type="match status" value="1"/>
</dbReference>
<organism evidence="6 7">
    <name type="scientific">Vitis vinifera</name>
    <name type="common">Grape</name>
    <dbReference type="NCBI Taxonomy" id="29760"/>
    <lineage>
        <taxon>Eukaryota</taxon>
        <taxon>Viridiplantae</taxon>
        <taxon>Streptophyta</taxon>
        <taxon>Embryophyta</taxon>
        <taxon>Tracheophyta</taxon>
        <taxon>Spermatophyta</taxon>
        <taxon>Magnoliopsida</taxon>
        <taxon>eudicotyledons</taxon>
        <taxon>Gunneridae</taxon>
        <taxon>Pentapetalae</taxon>
        <taxon>rosids</taxon>
        <taxon>Vitales</taxon>
        <taxon>Vitaceae</taxon>
        <taxon>Viteae</taxon>
        <taxon>Vitis</taxon>
    </lineage>
</organism>
<feature type="signal peptide" evidence="4">
    <location>
        <begin position="1"/>
        <end position="23"/>
    </location>
</feature>
<sequence length="183" mass="20445">MEPNSSFFFFFFFFFFLLPLAHCFALQVNLTAGNELIEKVCQHSPHSDICMASLRTDPNSGQADMEGLALIALKVAHANATDTSQHIAKLLNNSTLDPFIEQCLTDCSEQYLDAVEQIEDSLVALTAKGFHDVDAWVKAAIADVDTCEQGFKEKPDYESMLTHRNIIFKQLCNNALAIIHDLQ</sequence>
<dbReference type="GO" id="GO:0005576">
    <property type="term" value="C:extracellular region"/>
    <property type="evidence" value="ECO:0007669"/>
    <property type="project" value="UniProtKB-ARBA"/>
</dbReference>
<dbReference type="EMBL" id="QGNW01000006">
    <property type="protein sequence ID" value="RVX20551.1"/>
    <property type="molecule type" value="Genomic_DNA"/>
</dbReference>
<dbReference type="CDD" id="cd15801">
    <property type="entry name" value="PMEI-like_1"/>
    <property type="match status" value="1"/>
</dbReference>
<feature type="chain" id="PRO_5018967265" evidence="4">
    <location>
        <begin position="24"/>
        <end position="183"/>
    </location>
</feature>
<dbReference type="SMART" id="SM00856">
    <property type="entry name" value="PMEI"/>
    <property type="match status" value="1"/>
</dbReference>
<proteinExistence type="inferred from homology"/>
<accession>A0A438KH70</accession>
<dbReference type="InterPro" id="IPR006501">
    <property type="entry name" value="Pectinesterase_inhib_dom"/>
</dbReference>
<dbReference type="FunFam" id="1.20.140.40:FF:000002">
    <property type="entry name" value="Putative invertase inhibitor"/>
    <property type="match status" value="1"/>
</dbReference>
<comment type="similarity">
    <text evidence="3">Belongs to the PMEI family.</text>
</comment>
<gene>
    <name evidence="6" type="primary">PMEI_2</name>
    <name evidence="6" type="ORF">CK203_002974</name>
</gene>
<dbReference type="Pfam" id="PF04043">
    <property type="entry name" value="PMEI"/>
    <property type="match status" value="1"/>
</dbReference>
<evidence type="ECO:0000313" key="6">
    <source>
        <dbReference type="EMBL" id="RVX20551.1"/>
    </source>
</evidence>
<feature type="domain" description="Pectinesterase inhibitor" evidence="5">
    <location>
        <begin position="32"/>
        <end position="178"/>
    </location>
</feature>
<name>A0A438KH70_VITVI</name>
<comment type="caution">
    <text evidence="6">The sequence shown here is derived from an EMBL/GenBank/DDBJ whole genome shotgun (WGS) entry which is preliminary data.</text>
</comment>
<reference evidence="6 7" key="1">
    <citation type="journal article" date="2018" name="PLoS Genet.">
        <title>Population sequencing reveals clonal diversity and ancestral inbreeding in the grapevine cultivar Chardonnay.</title>
        <authorList>
            <person name="Roach M.J."/>
            <person name="Johnson D.L."/>
            <person name="Bohlmann J."/>
            <person name="van Vuuren H.J."/>
            <person name="Jones S.J."/>
            <person name="Pretorius I.S."/>
            <person name="Schmidt S.A."/>
            <person name="Borneman A.R."/>
        </authorList>
    </citation>
    <scope>NUCLEOTIDE SEQUENCE [LARGE SCALE GENOMIC DNA]</scope>
    <source>
        <strain evidence="7">cv. Chardonnay</strain>
        <tissue evidence="6">Leaf</tissue>
    </source>
</reference>
<evidence type="ECO:0000256" key="3">
    <source>
        <dbReference type="ARBA" id="ARBA00038471"/>
    </source>
</evidence>
<keyword evidence="1 4" id="KW-0732">Signal</keyword>
<dbReference type="InterPro" id="IPR051955">
    <property type="entry name" value="PME_Inhibitor"/>
</dbReference>
<dbReference type="Gene3D" id="1.20.140.40">
    <property type="entry name" value="Invertase/pectin methylesterase inhibitor family protein"/>
    <property type="match status" value="1"/>
</dbReference>
<dbReference type="Proteomes" id="UP000288805">
    <property type="component" value="Unassembled WGS sequence"/>
</dbReference>
<protein>
    <submittedName>
        <fullName evidence="6">Pectinesterase inhibitor</fullName>
    </submittedName>
</protein>
<evidence type="ECO:0000256" key="2">
    <source>
        <dbReference type="ARBA" id="ARBA00023157"/>
    </source>
</evidence>